<dbReference type="EMBL" id="CAJVCH010535456">
    <property type="protein sequence ID" value="CAG7825215.1"/>
    <property type="molecule type" value="Genomic_DNA"/>
</dbReference>
<comment type="caution">
    <text evidence="2">The sequence shown here is derived from an EMBL/GenBank/DDBJ whole genome shotgun (WGS) entry which is preliminary data.</text>
</comment>
<feature type="non-terminal residue" evidence="2">
    <location>
        <position position="121"/>
    </location>
</feature>
<feature type="signal peptide" evidence="1">
    <location>
        <begin position="1"/>
        <end position="19"/>
    </location>
</feature>
<feature type="chain" id="PRO_5035281004" evidence="1">
    <location>
        <begin position="20"/>
        <end position="121"/>
    </location>
</feature>
<gene>
    <name evidence="2" type="ORF">AFUS01_LOCUS35339</name>
</gene>
<accession>A0A8J2LMU9</accession>
<dbReference type="CDD" id="cd23992">
    <property type="entry name" value="PBP_GOBP"/>
    <property type="match status" value="1"/>
</dbReference>
<keyword evidence="1" id="KW-0732">Signal</keyword>
<name>A0A8J2LMU9_9HEXA</name>
<proteinExistence type="predicted"/>
<sequence length="121" mass="13848">MLLFITWLVVASSFLRIYANGEILQCDDHYLNYTSSQIDKTKECLGVGHDVSIWTISDVQYPCFGMCLLKSHEFISADGNNVVLDKVLQYINAFAKEKSKKMLLEMLTKCVNEHGIYFARI</sequence>
<dbReference type="AlphaFoldDB" id="A0A8J2LMU9"/>
<evidence type="ECO:0000256" key="1">
    <source>
        <dbReference type="SAM" id="SignalP"/>
    </source>
</evidence>
<evidence type="ECO:0000313" key="3">
    <source>
        <dbReference type="Proteomes" id="UP000708208"/>
    </source>
</evidence>
<organism evidence="2 3">
    <name type="scientific">Allacma fusca</name>
    <dbReference type="NCBI Taxonomy" id="39272"/>
    <lineage>
        <taxon>Eukaryota</taxon>
        <taxon>Metazoa</taxon>
        <taxon>Ecdysozoa</taxon>
        <taxon>Arthropoda</taxon>
        <taxon>Hexapoda</taxon>
        <taxon>Collembola</taxon>
        <taxon>Symphypleona</taxon>
        <taxon>Sminthuridae</taxon>
        <taxon>Allacma</taxon>
    </lineage>
</organism>
<keyword evidence="3" id="KW-1185">Reference proteome</keyword>
<protein>
    <submittedName>
        <fullName evidence="2">Uncharacterized protein</fullName>
    </submittedName>
</protein>
<reference evidence="2" key="1">
    <citation type="submission" date="2021-06" db="EMBL/GenBank/DDBJ databases">
        <authorList>
            <person name="Hodson N. C."/>
            <person name="Mongue J. A."/>
            <person name="Jaron S. K."/>
        </authorList>
    </citation>
    <scope>NUCLEOTIDE SEQUENCE</scope>
</reference>
<evidence type="ECO:0000313" key="2">
    <source>
        <dbReference type="EMBL" id="CAG7825215.1"/>
    </source>
</evidence>
<dbReference type="Proteomes" id="UP000708208">
    <property type="component" value="Unassembled WGS sequence"/>
</dbReference>